<protein>
    <submittedName>
        <fullName evidence="1">IS30 family transposase</fullName>
    </submittedName>
</protein>
<comment type="caution">
    <text evidence="1">The sequence shown here is derived from an EMBL/GenBank/DDBJ whole genome shotgun (WGS) entry which is preliminary data.</text>
</comment>
<evidence type="ECO:0000313" key="3">
    <source>
        <dbReference type="Proteomes" id="UP001430290"/>
    </source>
</evidence>
<evidence type="ECO:0000313" key="1">
    <source>
        <dbReference type="EMBL" id="MBZ4184714.1"/>
    </source>
</evidence>
<name>A0ABS7TA26_9GAMM</name>
<organism evidence="1 3">
    <name type="scientific">Thermomonas beijingensis</name>
    <dbReference type="NCBI Taxonomy" id="2872701"/>
    <lineage>
        <taxon>Bacteria</taxon>
        <taxon>Pseudomonadati</taxon>
        <taxon>Pseudomonadota</taxon>
        <taxon>Gammaproteobacteria</taxon>
        <taxon>Lysobacterales</taxon>
        <taxon>Lysobacteraceae</taxon>
        <taxon>Thermomonas</taxon>
    </lineage>
</organism>
<keyword evidence="3" id="KW-1185">Reference proteome</keyword>
<feature type="non-terminal residue" evidence="1">
    <location>
        <position position="1"/>
    </location>
</feature>
<dbReference type="EMBL" id="JAIQDJ010000041">
    <property type="protein sequence ID" value="MBZ4187237.1"/>
    <property type="molecule type" value="Genomic_DNA"/>
</dbReference>
<sequence>WVEQRLYNRPRKILGFKTPLEVLNGESINTVANQS</sequence>
<dbReference type="EMBL" id="JAIQDJ010000001">
    <property type="protein sequence ID" value="MBZ4184714.1"/>
    <property type="molecule type" value="Genomic_DNA"/>
</dbReference>
<proteinExistence type="predicted"/>
<dbReference type="Proteomes" id="UP001430290">
    <property type="component" value="Unassembled WGS sequence"/>
</dbReference>
<gene>
    <name evidence="1" type="ORF">K7B09_00005</name>
    <name evidence="2" type="ORF">K7B09_12985</name>
</gene>
<evidence type="ECO:0000313" key="2">
    <source>
        <dbReference type="EMBL" id="MBZ4187237.1"/>
    </source>
</evidence>
<accession>A0ABS7TA26</accession>
<reference evidence="1" key="1">
    <citation type="submission" date="2021-09" db="EMBL/GenBank/DDBJ databases">
        <authorList>
            <person name="Wu T."/>
            <person name="Guo S.Z."/>
        </authorList>
    </citation>
    <scope>NUCLEOTIDE SEQUENCE</scope>
    <source>
        <strain evidence="1">RSS-23</strain>
    </source>
</reference>